<organism evidence="3 4">
    <name type="scientific">Petrolisthes cinctipes</name>
    <name type="common">Flat porcelain crab</name>
    <dbReference type="NCBI Taxonomy" id="88211"/>
    <lineage>
        <taxon>Eukaryota</taxon>
        <taxon>Metazoa</taxon>
        <taxon>Ecdysozoa</taxon>
        <taxon>Arthropoda</taxon>
        <taxon>Crustacea</taxon>
        <taxon>Multicrustacea</taxon>
        <taxon>Malacostraca</taxon>
        <taxon>Eumalacostraca</taxon>
        <taxon>Eucarida</taxon>
        <taxon>Decapoda</taxon>
        <taxon>Pleocyemata</taxon>
        <taxon>Anomura</taxon>
        <taxon>Galatheoidea</taxon>
        <taxon>Porcellanidae</taxon>
        <taxon>Petrolisthes</taxon>
    </lineage>
</organism>
<dbReference type="GO" id="GO:0000381">
    <property type="term" value="P:regulation of alternative mRNA splicing, via spliceosome"/>
    <property type="evidence" value="ECO:0007669"/>
    <property type="project" value="TreeGrafter"/>
</dbReference>
<dbReference type="Proteomes" id="UP001286313">
    <property type="component" value="Unassembled WGS sequence"/>
</dbReference>
<feature type="compositionally biased region" description="Low complexity" evidence="1">
    <location>
        <begin position="340"/>
        <end position="349"/>
    </location>
</feature>
<dbReference type="InterPro" id="IPR045168">
    <property type="entry name" value="YTH_prot"/>
</dbReference>
<feature type="compositionally biased region" description="Basic and acidic residues" evidence="1">
    <location>
        <begin position="316"/>
        <end position="329"/>
    </location>
</feature>
<sequence>MNKENKNKKRNVSEQGWGGSRWGRDPARREPASPSPYDPNPPPKPFPTPPPSRLNSPSHHLPFPYDPNPPSHYSPHHQQPLPSLPISPSVHPHFPIDPYSSLPSPTHPFPINTSLHLPFPLPTPGTHSSPHQQPLPSLLPISNPSLHLQSPPPQFPPPTHPLRGLQQQQQEDAFIPYKPRILHLPYFIPHKGPTHTPGTRTQSIMSEENAEMKGEQEVDLMDELLDSAENFDELNDVSEDKANKRRKKGTDGKESLSKVKKEDAKEMAAKRAKLKEKQESSRGKREGKKKVRPNKKDGEGGEDGDKGGNGDGDVEFDTRSEASSDHQLSDDDEPSMSDASQPSSISRESSITKEEEPDEKDDSRKRKRSNSETSIKSGEDSQQRNAESQSNKKKYDYVTKINYLFRDARFFLMKSNNAENITLSKSNGVWSTPPQNEAKLNQAFREARNVILIFSIKESGRFCGFARLSGESRRDLPPVSWVLPPGLSARALGGVFQLDWISRKDLSFTKTQHLYNPWNEGKPVKIGRDGQEIEPRVAEELCRLLPKDPGINLTPVLHKSKRASHVARARGPLRRPLQQPGDRRGRPRDRGSFRGGRGDASFSGMEAAAGMRVKIRERLGPLTGGPAPSLPVYCRSVSPKPPSAEDPHPLTGLSPFLYHATWLVISTQHNVNLCRGLGRRRRYDGDDFGPRVKRLRGPPNFRGRMEKPVRSYPSERQRERSPPYRQAPRREAGSSYNGNSSSHKLWWKQRTDGHSPDLYAIANSTEPQTSSQASPSPSLTWPSPSSTPSWTYQDFMREMREFHSRTPTNLPPMAFPPPPPFDPIAPPRYYDGPPLPDYPTSRSRSEKRASADPYDRSVDEFLQRTRDRRDRSRERRYRERR</sequence>
<feature type="region of interest" description="Disordered" evidence="1">
    <location>
        <begin position="230"/>
        <end position="391"/>
    </location>
</feature>
<dbReference type="CDD" id="cd21134">
    <property type="entry name" value="YTH"/>
    <property type="match status" value="1"/>
</dbReference>
<dbReference type="Gene3D" id="3.10.590.10">
    <property type="entry name" value="ph1033 like domains"/>
    <property type="match status" value="1"/>
</dbReference>
<feature type="compositionally biased region" description="Basic and acidic residues" evidence="1">
    <location>
        <begin position="703"/>
        <end position="732"/>
    </location>
</feature>
<feature type="region of interest" description="Disordered" evidence="1">
    <location>
        <begin position="120"/>
        <end position="168"/>
    </location>
</feature>
<feature type="compositionally biased region" description="Basic and acidic residues" evidence="1">
    <location>
        <begin position="22"/>
        <end position="31"/>
    </location>
</feature>
<feature type="compositionally biased region" description="Basic and acidic residues" evidence="1">
    <location>
        <begin position="249"/>
        <end position="284"/>
    </location>
</feature>
<feature type="region of interest" description="Disordered" evidence="1">
    <location>
        <begin position="805"/>
        <end position="881"/>
    </location>
</feature>
<feature type="compositionally biased region" description="Basic and acidic residues" evidence="1">
    <location>
        <begin position="294"/>
        <end position="308"/>
    </location>
</feature>
<protein>
    <recommendedName>
        <fullName evidence="2">YTH domain-containing protein</fullName>
    </recommendedName>
</protein>
<dbReference type="GO" id="GO:0003729">
    <property type="term" value="F:mRNA binding"/>
    <property type="evidence" value="ECO:0007669"/>
    <property type="project" value="TreeGrafter"/>
</dbReference>
<dbReference type="Pfam" id="PF04146">
    <property type="entry name" value="YTH"/>
    <property type="match status" value="1"/>
</dbReference>
<feature type="domain" description="YTH" evidence="2">
    <location>
        <begin position="408"/>
        <end position="545"/>
    </location>
</feature>
<dbReference type="EMBL" id="JAWQEG010000498">
    <property type="protein sequence ID" value="KAK3889286.1"/>
    <property type="molecule type" value="Genomic_DNA"/>
</dbReference>
<feature type="compositionally biased region" description="Basic residues" evidence="1">
    <location>
        <begin position="1"/>
        <end position="10"/>
    </location>
</feature>
<dbReference type="GO" id="GO:1990247">
    <property type="term" value="F:N6-methyladenosine-containing RNA reader activity"/>
    <property type="evidence" value="ECO:0007669"/>
    <property type="project" value="TreeGrafter"/>
</dbReference>
<dbReference type="GO" id="GO:0005654">
    <property type="term" value="C:nucleoplasm"/>
    <property type="evidence" value="ECO:0007669"/>
    <property type="project" value="TreeGrafter"/>
</dbReference>
<feature type="compositionally biased region" description="Low complexity" evidence="1">
    <location>
        <begin position="127"/>
        <end position="149"/>
    </location>
</feature>
<comment type="caution">
    <text evidence="3">The sequence shown here is derived from an EMBL/GenBank/DDBJ whole genome shotgun (WGS) entry which is preliminary data.</text>
</comment>
<feature type="compositionally biased region" description="Basic residues" evidence="1">
    <location>
        <begin position="560"/>
        <end position="573"/>
    </location>
</feature>
<feature type="compositionally biased region" description="Pro residues" evidence="1">
    <location>
        <begin position="809"/>
        <end position="826"/>
    </location>
</feature>
<dbReference type="PANTHER" id="PTHR12357:SF3">
    <property type="entry name" value="YTH DOMAIN-CONTAINING PROTEIN 1"/>
    <property type="match status" value="1"/>
</dbReference>
<feature type="compositionally biased region" description="Pro residues" evidence="1">
    <location>
        <begin position="150"/>
        <end position="160"/>
    </location>
</feature>
<gene>
    <name evidence="3" type="ORF">Pcinc_006707</name>
</gene>
<dbReference type="GO" id="GO:0000398">
    <property type="term" value="P:mRNA splicing, via spliceosome"/>
    <property type="evidence" value="ECO:0007669"/>
    <property type="project" value="TreeGrafter"/>
</dbReference>
<feature type="region of interest" description="Disordered" evidence="1">
    <location>
        <begin position="1"/>
        <end position="107"/>
    </location>
</feature>
<evidence type="ECO:0000256" key="1">
    <source>
        <dbReference type="SAM" id="MobiDB-lite"/>
    </source>
</evidence>
<dbReference type="PROSITE" id="PS50882">
    <property type="entry name" value="YTH"/>
    <property type="match status" value="1"/>
</dbReference>
<accession>A0AAE1GCC8</accession>
<dbReference type="AlphaFoldDB" id="A0AAE1GCC8"/>
<proteinExistence type="predicted"/>
<feature type="compositionally biased region" description="Basic and acidic residues" evidence="1">
    <location>
        <begin position="581"/>
        <end position="592"/>
    </location>
</feature>
<dbReference type="InterPro" id="IPR007275">
    <property type="entry name" value="YTH_domain"/>
</dbReference>
<evidence type="ECO:0000313" key="3">
    <source>
        <dbReference type="EMBL" id="KAK3889286.1"/>
    </source>
</evidence>
<feature type="region of interest" description="Disordered" evidence="1">
    <location>
        <begin position="680"/>
        <end position="745"/>
    </location>
</feature>
<feature type="region of interest" description="Disordered" evidence="1">
    <location>
        <begin position="560"/>
        <end position="605"/>
    </location>
</feature>
<feature type="region of interest" description="Disordered" evidence="1">
    <location>
        <begin position="765"/>
        <end position="787"/>
    </location>
</feature>
<evidence type="ECO:0000313" key="4">
    <source>
        <dbReference type="Proteomes" id="UP001286313"/>
    </source>
</evidence>
<feature type="compositionally biased region" description="Basic and acidic residues" evidence="1">
    <location>
        <begin position="843"/>
        <end position="881"/>
    </location>
</feature>
<name>A0AAE1GCC8_PETCI</name>
<keyword evidence="4" id="KW-1185">Reference proteome</keyword>
<feature type="compositionally biased region" description="Polar residues" evidence="1">
    <location>
        <begin position="734"/>
        <end position="743"/>
    </location>
</feature>
<evidence type="ECO:0000259" key="2">
    <source>
        <dbReference type="PROSITE" id="PS50882"/>
    </source>
</evidence>
<dbReference type="PANTHER" id="PTHR12357">
    <property type="entry name" value="YTH YT521-B HOMOLOGY DOMAIN-CONTAINING"/>
    <property type="match status" value="1"/>
</dbReference>
<feature type="compositionally biased region" description="Low complexity" evidence="1">
    <location>
        <begin position="73"/>
        <end position="93"/>
    </location>
</feature>
<feature type="compositionally biased region" description="Pro residues" evidence="1">
    <location>
        <begin position="33"/>
        <end position="52"/>
    </location>
</feature>
<reference evidence="3" key="1">
    <citation type="submission" date="2023-10" db="EMBL/GenBank/DDBJ databases">
        <title>Genome assemblies of two species of porcelain crab, Petrolisthes cinctipes and Petrolisthes manimaculis (Anomura: Porcellanidae).</title>
        <authorList>
            <person name="Angst P."/>
        </authorList>
    </citation>
    <scope>NUCLEOTIDE SEQUENCE</scope>
    <source>
        <strain evidence="3">PB745_01</strain>
        <tissue evidence="3">Gill</tissue>
    </source>
</reference>